<feature type="non-terminal residue" evidence="1">
    <location>
        <position position="121"/>
    </location>
</feature>
<reference evidence="1" key="1">
    <citation type="submission" date="2020-04" db="EMBL/GenBank/DDBJ databases">
        <authorList>
            <person name="Alioto T."/>
            <person name="Alioto T."/>
            <person name="Gomez Garrido J."/>
        </authorList>
    </citation>
    <scope>NUCLEOTIDE SEQUENCE</scope>
    <source>
        <strain evidence="1">A484AB</strain>
    </source>
</reference>
<sequence length="121" mass="13593">MKELYDDRKPKNDNEINTYDLGAFGRYEFFLYTTSLGVIMAIFSLVALITGLLEKKGGTLAMVIVHALWTLQLLVSTALLAKILATYEKERDQGLGNKQSYCDHFDKTDKDYQCSELIGGA</sequence>
<proteinExistence type="predicted"/>
<gene>
    <name evidence="1" type="ORF">PACLA_8A000113</name>
</gene>
<name>A0A6S7LVQ0_PARCT</name>
<dbReference type="Proteomes" id="UP001152795">
    <property type="component" value="Unassembled WGS sequence"/>
</dbReference>
<organism evidence="1 2">
    <name type="scientific">Paramuricea clavata</name>
    <name type="common">Red gorgonian</name>
    <name type="synonym">Violescent sea-whip</name>
    <dbReference type="NCBI Taxonomy" id="317549"/>
    <lineage>
        <taxon>Eukaryota</taxon>
        <taxon>Metazoa</taxon>
        <taxon>Cnidaria</taxon>
        <taxon>Anthozoa</taxon>
        <taxon>Octocorallia</taxon>
        <taxon>Malacalcyonacea</taxon>
        <taxon>Plexauridae</taxon>
        <taxon>Paramuricea</taxon>
    </lineage>
</organism>
<evidence type="ECO:0000313" key="1">
    <source>
        <dbReference type="EMBL" id="CAB4045529.1"/>
    </source>
</evidence>
<dbReference type="EMBL" id="CACRXK020040073">
    <property type="protein sequence ID" value="CAB4045529.1"/>
    <property type="molecule type" value="Genomic_DNA"/>
</dbReference>
<accession>A0A6S7LVQ0</accession>
<dbReference type="AlphaFoldDB" id="A0A6S7LVQ0"/>
<protein>
    <submittedName>
        <fullName evidence="1">Uncharacterized protein</fullName>
    </submittedName>
</protein>
<keyword evidence="2" id="KW-1185">Reference proteome</keyword>
<comment type="caution">
    <text evidence="1">The sequence shown here is derived from an EMBL/GenBank/DDBJ whole genome shotgun (WGS) entry which is preliminary data.</text>
</comment>
<dbReference type="OrthoDB" id="10464894at2759"/>
<evidence type="ECO:0000313" key="2">
    <source>
        <dbReference type="Proteomes" id="UP001152795"/>
    </source>
</evidence>